<evidence type="ECO:0000256" key="6">
    <source>
        <dbReference type="ARBA" id="ARBA00022525"/>
    </source>
</evidence>
<gene>
    <name evidence="15" type="ORF">CURHAP_LOCUS11327</name>
</gene>
<comment type="cofactor">
    <cofactor evidence="2">
        <name>Fe cation</name>
        <dbReference type="ChEBI" id="CHEBI:24875"/>
    </cofactor>
</comment>
<dbReference type="GO" id="GO:0046872">
    <property type="term" value="F:metal ion binding"/>
    <property type="evidence" value="ECO:0007669"/>
    <property type="project" value="InterPro"/>
</dbReference>
<dbReference type="InterPro" id="IPR004843">
    <property type="entry name" value="Calcineurin-like_PHP"/>
</dbReference>
<dbReference type="Gene3D" id="2.60.40.380">
    <property type="entry name" value="Purple acid phosphatase-like, N-terminal"/>
    <property type="match status" value="1"/>
</dbReference>
<organism evidence="15 16">
    <name type="scientific">Prunus armeniaca</name>
    <name type="common">Apricot</name>
    <name type="synonym">Armeniaca vulgaris</name>
    <dbReference type="NCBI Taxonomy" id="36596"/>
    <lineage>
        <taxon>Eukaryota</taxon>
        <taxon>Viridiplantae</taxon>
        <taxon>Streptophyta</taxon>
        <taxon>Embryophyta</taxon>
        <taxon>Tracheophyta</taxon>
        <taxon>Spermatophyta</taxon>
        <taxon>Magnoliopsida</taxon>
        <taxon>eudicotyledons</taxon>
        <taxon>Gunneridae</taxon>
        <taxon>Pentapetalae</taxon>
        <taxon>rosids</taxon>
        <taxon>fabids</taxon>
        <taxon>Rosales</taxon>
        <taxon>Rosaceae</taxon>
        <taxon>Amygdaloideae</taxon>
        <taxon>Amygdaleae</taxon>
        <taxon>Prunus</taxon>
    </lineage>
</organism>
<evidence type="ECO:0000256" key="1">
    <source>
        <dbReference type="ARBA" id="ARBA00001947"/>
    </source>
</evidence>
<comment type="similarity">
    <text evidence="4 10">Belongs to the metallophosphoesterase superfamily. Purple acid phosphatase family.</text>
</comment>
<comment type="subcellular location">
    <subcellularLocation>
        <location evidence="3">Secreted</location>
    </subcellularLocation>
</comment>
<dbReference type="InterPro" id="IPR015914">
    <property type="entry name" value="PAPs_N"/>
</dbReference>
<keyword evidence="6" id="KW-0964">Secreted</keyword>
<keyword evidence="10" id="KW-0378">Hydrolase</keyword>
<evidence type="ECO:0000256" key="9">
    <source>
        <dbReference type="ARBA" id="ARBA00023180"/>
    </source>
</evidence>
<accession>A0A6J5TYU4</accession>
<feature type="domain" description="Purple acid phosphatase C-terminal" evidence="12">
    <location>
        <begin position="429"/>
        <end position="488"/>
    </location>
</feature>
<dbReference type="PANTHER" id="PTHR45778:SF3">
    <property type="entry name" value="PURPLE ACID PHOSPHATASE"/>
    <property type="match status" value="1"/>
</dbReference>
<evidence type="ECO:0000259" key="13">
    <source>
        <dbReference type="Pfam" id="PF16656"/>
    </source>
</evidence>
<dbReference type="CDD" id="cd00839">
    <property type="entry name" value="MPP_PAPs"/>
    <property type="match status" value="1"/>
</dbReference>
<evidence type="ECO:0000256" key="8">
    <source>
        <dbReference type="ARBA" id="ARBA00022833"/>
    </source>
</evidence>
<evidence type="ECO:0000259" key="12">
    <source>
        <dbReference type="Pfam" id="PF14008"/>
    </source>
</evidence>
<dbReference type="InterPro" id="IPR040974">
    <property type="entry name" value="Fn3_PAP"/>
</dbReference>
<evidence type="ECO:0000313" key="15">
    <source>
        <dbReference type="EMBL" id="CAB4268195.1"/>
    </source>
</evidence>
<dbReference type="InterPro" id="IPR025733">
    <property type="entry name" value="PAPs_C"/>
</dbReference>
<dbReference type="GO" id="GO:0003993">
    <property type="term" value="F:acid phosphatase activity"/>
    <property type="evidence" value="ECO:0007669"/>
    <property type="project" value="UniProtKB-EC"/>
</dbReference>
<comment type="subunit">
    <text evidence="5">Homodimer.</text>
</comment>
<evidence type="ECO:0000256" key="3">
    <source>
        <dbReference type="ARBA" id="ARBA00004613"/>
    </source>
</evidence>
<keyword evidence="7" id="KW-0732">Signal</keyword>
<dbReference type="Pfam" id="PF00149">
    <property type="entry name" value="Metallophos"/>
    <property type="match status" value="1"/>
</dbReference>
<dbReference type="Pfam" id="PF16656">
    <property type="entry name" value="Pur_ac_phosph_N"/>
    <property type="match status" value="1"/>
</dbReference>
<keyword evidence="8" id="KW-0862">Zinc</keyword>
<reference evidence="15 16" key="1">
    <citation type="submission" date="2020-05" db="EMBL/GenBank/DDBJ databases">
        <authorList>
            <person name="Campoy J."/>
            <person name="Schneeberger K."/>
            <person name="Spophaly S."/>
        </authorList>
    </citation>
    <scope>NUCLEOTIDE SEQUENCE [LARGE SCALE GENOMIC DNA]</scope>
    <source>
        <strain evidence="15">PruArmRojPasFocal</strain>
    </source>
</reference>
<dbReference type="PANTHER" id="PTHR45778">
    <property type="entry name" value="PURPLE ACID PHOSPHATASE-RELATED"/>
    <property type="match status" value="1"/>
</dbReference>
<evidence type="ECO:0000256" key="5">
    <source>
        <dbReference type="ARBA" id="ARBA00011738"/>
    </source>
</evidence>
<feature type="domain" description="Purple acid phosphatase N-terminal" evidence="13">
    <location>
        <begin position="146"/>
        <end position="183"/>
    </location>
</feature>
<evidence type="ECO:0000259" key="14">
    <source>
        <dbReference type="Pfam" id="PF17808"/>
    </source>
</evidence>
<evidence type="ECO:0000256" key="2">
    <source>
        <dbReference type="ARBA" id="ARBA00001962"/>
    </source>
</evidence>
<feature type="domain" description="Calcineurin-like phosphoesterase" evidence="11">
    <location>
        <begin position="192"/>
        <end position="397"/>
    </location>
</feature>
<evidence type="ECO:0000259" key="11">
    <source>
        <dbReference type="Pfam" id="PF00149"/>
    </source>
</evidence>
<dbReference type="GO" id="GO:0005576">
    <property type="term" value="C:extracellular region"/>
    <property type="evidence" value="ECO:0007669"/>
    <property type="project" value="UniProtKB-SubCell"/>
</dbReference>
<dbReference type="EC" id="3.1.3.2" evidence="10"/>
<evidence type="ECO:0000256" key="7">
    <source>
        <dbReference type="ARBA" id="ARBA00022729"/>
    </source>
</evidence>
<dbReference type="EMBL" id="CAEKDK010000002">
    <property type="protein sequence ID" value="CAB4268195.1"/>
    <property type="molecule type" value="Genomic_DNA"/>
</dbReference>
<protein>
    <recommendedName>
        <fullName evidence="10">Purple acid phosphatase</fullName>
        <ecNumber evidence="10">3.1.3.2</ecNumber>
    </recommendedName>
</protein>
<evidence type="ECO:0000256" key="10">
    <source>
        <dbReference type="RuleBase" id="RU361203"/>
    </source>
</evidence>
<dbReference type="InterPro" id="IPR041792">
    <property type="entry name" value="MPP_PAP"/>
</dbReference>
<dbReference type="SUPFAM" id="SSF49363">
    <property type="entry name" value="Purple acid phosphatase, N-terminal domain"/>
    <property type="match status" value="1"/>
</dbReference>
<evidence type="ECO:0000313" key="16">
    <source>
        <dbReference type="Proteomes" id="UP000507222"/>
    </source>
</evidence>
<keyword evidence="9" id="KW-0325">Glycoprotein</keyword>
<feature type="domain" description="Purple acid phosphatase Fn3-like" evidence="14">
    <location>
        <begin position="1"/>
        <end position="107"/>
    </location>
</feature>
<dbReference type="SUPFAM" id="SSF56300">
    <property type="entry name" value="Metallo-dependent phosphatases"/>
    <property type="match status" value="1"/>
</dbReference>
<proteinExistence type="inferred from homology"/>
<evidence type="ECO:0000256" key="4">
    <source>
        <dbReference type="ARBA" id="ARBA00008723"/>
    </source>
</evidence>
<dbReference type="InterPro" id="IPR008963">
    <property type="entry name" value="Purple_acid_Pase-like_N"/>
</dbReference>
<comment type="catalytic activity">
    <reaction evidence="10">
        <text>a phosphate monoester + H2O = an alcohol + phosphate</text>
        <dbReference type="Rhea" id="RHEA:15017"/>
        <dbReference type="ChEBI" id="CHEBI:15377"/>
        <dbReference type="ChEBI" id="CHEBI:30879"/>
        <dbReference type="ChEBI" id="CHEBI:43474"/>
        <dbReference type="ChEBI" id="CHEBI:67140"/>
        <dbReference type="EC" id="3.1.3.2"/>
    </reaction>
</comment>
<dbReference type="InterPro" id="IPR029052">
    <property type="entry name" value="Metallo-depent_PP-like"/>
</dbReference>
<dbReference type="Gene3D" id="3.60.21.10">
    <property type="match status" value="1"/>
</dbReference>
<dbReference type="Proteomes" id="UP000507222">
    <property type="component" value="Unassembled WGS sequence"/>
</dbReference>
<dbReference type="AlphaFoldDB" id="A0A6J5TYU4"/>
<name>A0A6J5TYU4_PRUAR</name>
<comment type="cofactor">
    <cofactor evidence="1">
        <name>Zn(2+)</name>
        <dbReference type="ChEBI" id="CHEBI:29105"/>
    </cofactor>
</comment>
<dbReference type="Pfam" id="PF17808">
    <property type="entry name" value="fn3_PAP"/>
    <property type="match status" value="1"/>
</dbReference>
<dbReference type="Pfam" id="PF14008">
    <property type="entry name" value="Metallophos_C"/>
    <property type="match status" value="1"/>
</dbReference>
<sequence length="499" mass="55542">MISPSHSDVSSCPLNGILYAQTGDLSKLPLLCHYPVKAAYMSNDPDYLSCKKKECKKYRNGRCLVSTCGGALSFHVINIRTDIEFVLFSGGFEAPCILKRSSPVRFATPNKPLYGHLSSIDSTGTSIRLTWGSALPSPAKDFGWHDPGFIHTAVMTGLKPLSNFSYRYGSDSVGWSNEIQFRTPPAGGSDELKFLAFGDMGKAPRDGSTEHYIQPGSLSVIQAMADEINSGQVDSIFHIGDISYATGFLVEWDFFLHQISPVASRVSYMTAIGNHERDYIDTGSVYITPDSGGESGVPYETYFPMPTPAKDKPWYSIEQASVHITVISTEHDWSQNSEQYQWMRRDMASVDRSKTPWLIFMGHRPMYTSADGLFPNGLPLLLQSKVDLVLFGHVHNYERTCTVYKSQCKGLPVKDENGIDTYDHSNYSAPVHAVIGMAGFTLDKFPTGVSNNRWSLSRISQFGYLRGYATKKEMKLEFVNADTRKVEDRFRITKASSSN</sequence>